<dbReference type="InterPro" id="IPR034505">
    <property type="entry name" value="Coproporphyrinogen-III_oxidase"/>
</dbReference>
<evidence type="ECO:0000313" key="12">
    <source>
        <dbReference type="EMBL" id="CAG7597712.1"/>
    </source>
</evidence>
<evidence type="ECO:0000313" key="13">
    <source>
        <dbReference type="Proteomes" id="UP000837675"/>
    </source>
</evidence>
<evidence type="ECO:0000256" key="3">
    <source>
        <dbReference type="ARBA" id="ARBA00022617"/>
    </source>
</evidence>
<keyword evidence="3" id="KW-0349">Heme</keyword>
<comment type="caution">
    <text evidence="12">The sequence shown here is derived from an EMBL/GenBank/DDBJ whole genome shotgun (WGS) entry which is preliminary data.</text>
</comment>
<feature type="domain" description="Radical SAM core" evidence="11">
    <location>
        <begin position="1"/>
        <end position="233"/>
    </location>
</feature>
<dbReference type="GO" id="GO:0051539">
    <property type="term" value="F:4 iron, 4 sulfur cluster binding"/>
    <property type="evidence" value="ECO:0007669"/>
    <property type="project" value="InterPro"/>
</dbReference>
<dbReference type="SFLD" id="SFLDF00288">
    <property type="entry name" value="HemN-like__clustered_with_nucl"/>
    <property type="match status" value="1"/>
</dbReference>
<proteinExistence type="inferred from homology"/>
<dbReference type="PANTHER" id="PTHR13932:SF5">
    <property type="entry name" value="RADICAL S-ADENOSYL METHIONINE DOMAIN-CONTAINING PROTEIN 1, MITOCHONDRIAL"/>
    <property type="match status" value="1"/>
</dbReference>
<protein>
    <recommendedName>
        <fullName evidence="2">Radical S-adenosyl methionine domain-containing protein 1, mitochondrial</fullName>
    </recommendedName>
    <alternativeName>
        <fullName evidence="9">Putative heme chaperone</fullName>
    </alternativeName>
</protein>
<evidence type="ECO:0000256" key="2">
    <source>
        <dbReference type="ARBA" id="ARBA00014678"/>
    </source>
</evidence>
<evidence type="ECO:0000259" key="11">
    <source>
        <dbReference type="PROSITE" id="PS51918"/>
    </source>
</evidence>
<keyword evidence="6" id="KW-0408">Iron</keyword>
<evidence type="ECO:0000256" key="8">
    <source>
        <dbReference type="ARBA" id="ARBA00023186"/>
    </source>
</evidence>
<dbReference type="InterPro" id="IPR007197">
    <property type="entry name" value="rSAM"/>
</dbReference>
<dbReference type="SFLD" id="SFLDF00562">
    <property type="entry name" value="HemN-like__clustered_with_heat"/>
    <property type="match status" value="1"/>
</dbReference>
<dbReference type="SFLD" id="SFLDS00029">
    <property type="entry name" value="Radical_SAM"/>
    <property type="match status" value="1"/>
</dbReference>
<dbReference type="GO" id="GO:0006779">
    <property type="term" value="P:porphyrin-containing compound biosynthetic process"/>
    <property type="evidence" value="ECO:0007669"/>
    <property type="project" value="InterPro"/>
</dbReference>
<dbReference type="InterPro" id="IPR058240">
    <property type="entry name" value="rSAM_sf"/>
</dbReference>
<dbReference type="InterPro" id="IPR013785">
    <property type="entry name" value="Aldolase_TIM"/>
</dbReference>
<organism evidence="12 13">
    <name type="scientific">Hyalomma marginatum</name>
    <dbReference type="NCBI Taxonomy" id="34627"/>
    <lineage>
        <taxon>Eukaryota</taxon>
        <taxon>Metazoa</taxon>
        <taxon>Ecdysozoa</taxon>
        <taxon>Arthropoda</taxon>
        <taxon>Chelicerata</taxon>
        <taxon>Arachnida</taxon>
        <taxon>Acari</taxon>
        <taxon>Parasitiformes</taxon>
        <taxon>Ixodida</taxon>
        <taxon>Ixodoidea</taxon>
        <taxon>Ixodidae</taxon>
        <taxon>Hyalomminae</taxon>
        <taxon>Hyalomma</taxon>
    </lineage>
</organism>
<keyword evidence="8" id="KW-0143">Chaperone</keyword>
<evidence type="ECO:0000256" key="7">
    <source>
        <dbReference type="ARBA" id="ARBA00023014"/>
    </source>
</evidence>
<dbReference type="PROSITE" id="PS51918">
    <property type="entry name" value="RADICAL_SAM"/>
    <property type="match status" value="1"/>
</dbReference>
<accession>A0A8S4BX05</accession>
<dbReference type="CDD" id="cd01335">
    <property type="entry name" value="Radical_SAM"/>
    <property type="match status" value="1"/>
</dbReference>
<evidence type="ECO:0000256" key="1">
    <source>
        <dbReference type="ARBA" id="ARBA00006100"/>
    </source>
</evidence>
<dbReference type="Proteomes" id="UP000837675">
    <property type="component" value="Unassembled WGS sequence"/>
</dbReference>
<dbReference type="Pfam" id="PF06969">
    <property type="entry name" value="HemN_C"/>
    <property type="match status" value="1"/>
</dbReference>
<dbReference type="InterPro" id="IPR006638">
    <property type="entry name" value="Elp3/MiaA/NifB-like_rSAM"/>
</dbReference>
<evidence type="ECO:0000256" key="4">
    <source>
        <dbReference type="ARBA" id="ARBA00022691"/>
    </source>
</evidence>
<keyword evidence="13" id="KW-1185">Reference proteome</keyword>
<keyword evidence="4" id="KW-0949">S-adenosyl-L-methionine</keyword>
<dbReference type="PANTHER" id="PTHR13932">
    <property type="entry name" value="COPROPORPHYRINIGEN III OXIDASE"/>
    <property type="match status" value="1"/>
</dbReference>
<gene>
    <name evidence="12" type="ORF">MHYMCMPASI_00960</name>
</gene>
<dbReference type="InterPro" id="IPR010723">
    <property type="entry name" value="HemN_C"/>
</dbReference>
<evidence type="ECO:0000256" key="6">
    <source>
        <dbReference type="ARBA" id="ARBA00023004"/>
    </source>
</evidence>
<dbReference type="SUPFAM" id="SSF102114">
    <property type="entry name" value="Radical SAM enzymes"/>
    <property type="match status" value="1"/>
</dbReference>
<dbReference type="EMBL" id="CAJVAF010000326">
    <property type="protein sequence ID" value="CAG7597712.1"/>
    <property type="molecule type" value="Genomic_DNA"/>
</dbReference>
<dbReference type="Gene3D" id="3.20.20.70">
    <property type="entry name" value="Aldolase class I"/>
    <property type="match status" value="1"/>
</dbReference>
<dbReference type="SMART" id="SM00729">
    <property type="entry name" value="Elp3"/>
    <property type="match status" value="1"/>
</dbReference>
<keyword evidence="5" id="KW-0479">Metal-binding</keyword>
<dbReference type="GO" id="GO:0004109">
    <property type="term" value="F:coproporphyrinogen oxidase activity"/>
    <property type="evidence" value="ECO:0007669"/>
    <property type="project" value="InterPro"/>
</dbReference>
<dbReference type="AlphaFoldDB" id="A0A8S4BX05"/>
<sequence length="380" mass="43643">MSNNREISIYVHWPFCESKCPYCDFNSHVRESIDEEIILQCYLQEISLYKDIISAKKIKSIFFGGGTPSLASPKMFASILKYIDSIRVIDNCTEITIEANPGSSEAMKFIEFASAGINRVSIGVQSFEEKSLRFLGRKHNASAAKKAIEYADRAFKNYSFDMIYALPWHTEENWAEELNSALEYAKYHISLHQLTIEKGTKFFKDYTLKKFHLPQEELAADLYSITNNILAKNNFKQYEISNYARDPFYCQHNLIYWQYNNYLGIGPGAHGRISINGEKFATVNVHMPEKWIELASKKQFPYQSKELLTTDDQTKEKLLMGLRLVDGIIFGEVKNDETLQSRINEMAAEGLLKIKNARVSTTKRGQLVLNSIINIALELR</sequence>
<dbReference type="GO" id="GO:0046872">
    <property type="term" value="F:metal ion binding"/>
    <property type="evidence" value="ECO:0007669"/>
    <property type="project" value="UniProtKB-KW"/>
</dbReference>
<dbReference type="Pfam" id="PF04055">
    <property type="entry name" value="Radical_SAM"/>
    <property type="match status" value="1"/>
</dbReference>
<dbReference type="NCBIfam" id="TIGR00539">
    <property type="entry name" value="hemN_rel"/>
    <property type="match status" value="1"/>
</dbReference>
<evidence type="ECO:0000256" key="5">
    <source>
        <dbReference type="ARBA" id="ARBA00022723"/>
    </source>
</evidence>
<name>A0A8S4BX05_9ACAR</name>
<evidence type="ECO:0000256" key="9">
    <source>
        <dbReference type="ARBA" id="ARBA00033094"/>
    </source>
</evidence>
<evidence type="ECO:0000256" key="10">
    <source>
        <dbReference type="ARBA" id="ARBA00045130"/>
    </source>
</evidence>
<dbReference type="InterPro" id="IPR004559">
    <property type="entry name" value="HemW-like"/>
</dbReference>
<keyword evidence="7" id="KW-0411">Iron-sulfur</keyword>
<dbReference type="SFLD" id="SFLDG01065">
    <property type="entry name" value="anaerobic_coproporphyrinogen-I"/>
    <property type="match status" value="1"/>
</dbReference>
<reference evidence="12" key="1">
    <citation type="submission" date="2021-06" db="EMBL/GenBank/DDBJ databases">
        <authorList>
            <person name="Nardi T."/>
            <person name="Nardi T."/>
        </authorList>
    </citation>
    <scope>NUCLEOTIDE SEQUENCE</scope>
</reference>
<dbReference type="GO" id="GO:0005739">
    <property type="term" value="C:mitochondrion"/>
    <property type="evidence" value="ECO:0007669"/>
    <property type="project" value="TreeGrafter"/>
</dbReference>
<comment type="similarity">
    <text evidence="1">Belongs to the anaerobic coproporphyrinogen-III oxidase family. HemW subfamily.</text>
</comment>
<comment type="function">
    <text evidence="10">May be a heme chaperone, appears to bind heme. Homologous bacterial proteins do not have oxygen-independent coproporphyrinogen-III oxidase activity. Binds 1 [4Fe-4S] cluster. The cluster is coordinated with 3 cysteines and an exchangeable S-adenosyl-L-methionine.</text>
</comment>